<keyword evidence="5" id="KW-0813">Transport</keyword>
<evidence type="ECO:0000256" key="5">
    <source>
        <dbReference type="RuleBase" id="RU363032"/>
    </source>
</evidence>
<keyword evidence="3 5" id="KW-1133">Transmembrane helix</keyword>
<accession>A0ABW9N1K1</accession>
<evidence type="ECO:0000256" key="4">
    <source>
        <dbReference type="ARBA" id="ARBA00023136"/>
    </source>
</evidence>
<dbReference type="PANTHER" id="PTHR43496">
    <property type="entry name" value="PROTEIN LPLB"/>
    <property type="match status" value="1"/>
</dbReference>
<feature type="transmembrane region" description="Helical" evidence="5">
    <location>
        <begin position="65"/>
        <end position="85"/>
    </location>
</feature>
<feature type="domain" description="ABC transmembrane type-1" evidence="6">
    <location>
        <begin position="59"/>
        <end position="258"/>
    </location>
</feature>
<evidence type="ECO:0000313" key="8">
    <source>
        <dbReference type="Proteomes" id="UP001637993"/>
    </source>
</evidence>
<keyword evidence="8" id="KW-1185">Reference proteome</keyword>
<dbReference type="SUPFAM" id="SSF161098">
    <property type="entry name" value="MetI-like"/>
    <property type="match status" value="2"/>
</dbReference>
<dbReference type="InterPro" id="IPR000515">
    <property type="entry name" value="MetI-like"/>
</dbReference>
<gene>
    <name evidence="7" type="ORF">AB9Q04_06400</name>
</gene>
<dbReference type="PANTHER" id="PTHR43496:SF1">
    <property type="entry name" value="POLYGALACTURONAN_RHAMNOGALACTURONAN TRANSPORT SYSTEM PERMEASE PROTEIN YTEP"/>
    <property type="match status" value="1"/>
</dbReference>
<dbReference type="RefSeq" id="WP_410024515.1">
    <property type="nucleotide sequence ID" value="NZ_JBGMEG010000012.1"/>
</dbReference>
<feature type="transmembrane region" description="Helical" evidence="5">
    <location>
        <begin position="243"/>
        <end position="261"/>
    </location>
</feature>
<feature type="transmembrane region" description="Helical" evidence="5">
    <location>
        <begin position="376"/>
        <end position="396"/>
    </location>
</feature>
<feature type="transmembrane region" description="Helical" evidence="5">
    <location>
        <begin position="138"/>
        <end position="161"/>
    </location>
</feature>
<evidence type="ECO:0000313" key="7">
    <source>
        <dbReference type="EMBL" id="MFO3717953.1"/>
    </source>
</evidence>
<evidence type="ECO:0000256" key="3">
    <source>
        <dbReference type="ARBA" id="ARBA00022989"/>
    </source>
</evidence>
<protein>
    <submittedName>
        <fullName evidence="7">ABC transporter permease</fullName>
    </submittedName>
</protein>
<feature type="transmembrane region" description="Helical" evidence="5">
    <location>
        <begin position="288"/>
        <end position="312"/>
    </location>
</feature>
<dbReference type="EMBL" id="JBGMEG010000012">
    <property type="protein sequence ID" value="MFO3717953.1"/>
    <property type="molecule type" value="Genomic_DNA"/>
</dbReference>
<feature type="transmembrane region" description="Helical" evidence="5">
    <location>
        <begin position="402"/>
        <end position="422"/>
    </location>
</feature>
<feature type="transmembrane region" description="Helical" evidence="5">
    <location>
        <begin position="182"/>
        <end position="204"/>
    </location>
</feature>
<comment type="subcellular location">
    <subcellularLocation>
        <location evidence="5">Cell membrane</location>
        <topology evidence="5">Multi-pass membrane protein</topology>
    </subcellularLocation>
    <subcellularLocation>
        <location evidence="1">Membrane</location>
        <topology evidence="1">Multi-pass membrane protein</topology>
    </subcellularLocation>
</comment>
<comment type="similarity">
    <text evidence="5">Belongs to the binding-protein-dependent transport system permease family.</text>
</comment>
<organism evidence="7 8">
    <name type="scientific">Anaerococcus groningensis</name>
    <dbReference type="NCBI Taxonomy" id="3115616"/>
    <lineage>
        <taxon>Bacteria</taxon>
        <taxon>Bacillati</taxon>
        <taxon>Bacillota</taxon>
        <taxon>Tissierellia</taxon>
        <taxon>Tissierellales</taxon>
        <taxon>Peptoniphilaceae</taxon>
        <taxon>Anaerococcus</taxon>
    </lineage>
</organism>
<feature type="transmembrane region" description="Helical" evidence="5">
    <location>
        <begin position="469"/>
        <end position="490"/>
    </location>
</feature>
<name>A0ABW9N1K1_9FIRM</name>
<reference evidence="7 8" key="1">
    <citation type="journal article" date="2025" name="Anaerobe">
        <title>Description of Anaerococcus kampingiae sp. nov., Anaerococcus groningensis sp. nov., Anaerococcus martiniensis sp. nov., and Anaerococcus cruorum sp. nov., isolated from human clinical specimens.</title>
        <authorList>
            <person name="Boiten K.E."/>
            <person name="Meijer J."/>
            <person name="van Wezel E.M."/>
            <person name="Veloo A.C.M."/>
        </authorList>
    </citation>
    <scope>NUCLEOTIDE SEQUENCE [LARGE SCALE GENOMIC DNA]</scope>
    <source>
        <strain evidence="7 8">ENR1011</strain>
    </source>
</reference>
<dbReference type="Pfam" id="PF00528">
    <property type="entry name" value="BPD_transp_1"/>
    <property type="match status" value="2"/>
</dbReference>
<feature type="transmembrane region" description="Helical" evidence="5">
    <location>
        <begin position="12"/>
        <end position="31"/>
    </location>
</feature>
<comment type="caution">
    <text evidence="7">The sequence shown here is derived from an EMBL/GenBank/DDBJ whole genome shotgun (WGS) entry which is preliminary data.</text>
</comment>
<feature type="transmembrane region" description="Helical" evidence="5">
    <location>
        <begin position="97"/>
        <end position="118"/>
    </location>
</feature>
<dbReference type="CDD" id="cd06261">
    <property type="entry name" value="TM_PBP2"/>
    <property type="match status" value="2"/>
</dbReference>
<feature type="transmembrane region" description="Helical" evidence="5">
    <location>
        <begin position="510"/>
        <end position="532"/>
    </location>
</feature>
<proteinExistence type="inferred from homology"/>
<dbReference type="Proteomes" id="UP001637993">
    <property type="component" value="Unassembled WGS sequence"/>
</dbReference>
<dbReference type="Gene3D" id="1.10.3720.10">
    <property type="entry name" value="MetI-like"/>
    <property type="match status" value="2"/>
</dbReference>
<sequence length="547" mass="60659">MKKLKSKNLLDILIQLILAVAVVLFILMPFLSVFKESLIIDGNIDFSYYENILANKKLLINSLKLGTLTSFFSIILATILAIYIYLSKSKVKKVFNLILLITLVSPPFVTSLSYITLFGRRGFITHNLLGLSINPYNMRGVVFMQTLSYISLNCMILLGYLAIMKNDVINSARSLGADTNSIILDILIPQLKNGIFTVFLLSFFKSMADFATPSIIGGKFNVLALESYFEVIANGNLSKASTMNVLLLLPILLVFIIVSFLNKERSTTASASNLAEVKVQRRGIIYNLFRVIGILILLLLVSLYVAIILSAFTTMKKGSLVFSLANLSKAKNYMGDAMLRSIGYSLISAFVGTLIGMLISYYLIIRNSKFMKVIDLISNMPYIIPGTFFGLGYLLYFKSPPLMITGTSIIVVLNVLFKQLPFSSRVGNTAMKSIDTDMINSLRDLGANTFYEIKDGIIPNIKPSLRISLINSFTTTMTTVGSIIFLVYPGKKLLTLVMFDVINSGRYGEGSVIALLIMVICIVFNLLINFIFGQGTLKERSTYVFGN</sequence>
<evidence type="ECO:0000259" key="6">
    <source>
        <dbReference type="PROSITE" id="PS50928"/>
    </source>
</evidence>
<evidence type="ECO:0000256" key="1">
    <source>
        <dbReference type="ARBA" id="ARBA00004141"/>
    </source>
</evidence>
<keyword evidence="2 5" id="KW-0812">Transmembrane</keyword>
<evidence type="ECO:0000256" key="2">
    <source>
        <dbReference type="ARBA" id="ARBA00022692"/>
    </source>
</evidence>
<feature type="domain" description="ABC transmembrane type-1" evidence="6">
    <location>
        <begin position="338"/>
        <end position="528"/>
    </location>
</feature>
<dbReference type="PROSITE" id="PS50928">
    <property type="entry name" value="ABC_TM1"/>
    <property type="match status" value="2"/>
</dbReference>
<keyword evidence="4 5" id="KW-0472">Membrane</keyword>
<feature type="transmembrane region" description="Helical" evidence="5">
    <location>
        <begin position="342"/>
        <end position="364"/>
    </location>
</feature>
<dbReference type="InterPro" id="IPR035906">
    <property type="entry name" value="MetI-like_sf"/>
</dbReference>